<organism evidence="2 3">
    <name type="scientific">Polyplosphaeria fusca</name>
    <dbReference type="NCBI Taxonomy" id="682080"/>
    <lineage>
        <taxon>Eukaryota</taxon>
        <taxon>Fungi</taxon>
        <taxon>Dikarya</taxon>
        <taxon>Ascomycota</taxon>
        <taxon>Pezizomycotina</taxon>
        <taxon>Dothideomycetes</taxon>
        <taxon>Pleosporomycetidae</taxon>
        <taxon>Pleosporales</taxon>
        <taxon>Tetraplosphaeriaceae</taxon>
        <taxon>Polyplosphaeria</taxon>
    </lineage>
</organism>
<evidence type="ECO:0000256" key="1">
    <source>
        <dbReference type="SAM" id="MobiDB-lite"/>
    </source>
</evidence>
<dbReference type="EMBL" id="ML996158">
    <property type="protein sequence ID" value="KAF2733674.1"/>
    <property type="molecule type" value="Genomic_DNA"/>
</dbReference>
<proteinExistence type="predicted"/>
<comment type="caution">
    <text evidence="2">The sequence shown here is derived from an EMBL/GenBank/DDBJ whole genome shotgun (WGS) entry which is preliminary data.</text>
</comment>
<dbReference type="OrthoDB" id="3799196at2759"/>
<keyword evidence="3" id="KW-1185">Reference proteome</keyword>
<name>A0A9P4QVW9_9PLEO</name>
<evidence type="ECO:0000313" key="2">
    <source>
        <dbReference type="EMBL" id="KAF2733674.1"/>
    </source>
</evidence>
<dbReference type="Proteomes" id="UP000799444">
    <property type="component" value="Unassembled WGS sequence"/>
</dbReference>
<accession>A0A9P4QVW9</accession>
<evidence type="ECO:0000313" key="3">
    <source>
        <dbReference type="Proteomes" id="UP000799444"/>
    </source>
</evidence>
<protein>
    <submittedName>
        <fullName evidence="2">Uncharacterized protein</fullName>
    </submittedName>
</protein>
<sequence length="117" mass="13528">MLLTFVVCATANDGVKCFSLVDEGGQRITKDEARNIRKRYPGKTWPEIPADEKMQVLEKVNEQLGRQGVPTVREDVLRWRMLQIMREMKRQHLESLSHPTSPGSPQDGRTHWNIVMQ</sequence>
<gene>
    <name evidence="2" type="ORF">EJ04DRAFT_513048</name>
</gene>
<reference evidence="2" key="1">
    <citation type="journal article" date="2020" name="Stud. Mycol.">
        <title>101 Dothideomycetes genomes: a test case for predicting lifestyles and emergence of pathogens.</title>
        <authorList>
            <person name="Haridas S."/>
            <person name="Albert R."/>
            <person name="Binder M."/>
            <person name="Bloem J."/>
            <person name="Labutti K."/>
            <person name="Salamov A."/>
            <person name="Andreopoulos B."/>
            <person name="Baker S."/>
            <person name="Barry K."/>
            <person name="Bills G."/>
            <person name="Bluhm B."/>
            <person name="Cannon C."/>
            <person name="Castanera R."/>
            <person name="Culley D."/>
            <person name="Daum C."/>
            <person name="Ezra D."/>
            <person name="Gonzalez J."/>
            <person name="Henrissat B."/>
            <person name="Kuo A."/>
            <person name="Liang C."/>
            <person name="Lipzen A."/>
            <person name="Lutzoni F."/>
            <person name="Magnuson J."/>
            <person name="Mondo S."/>
            <person name="Nolan M."/>
            <person name="Ohm R."/>
            <person name="Pangilinan J."/>
            <person name="Park H.-J."/>
            <person name="Ramirez L."/>
            <person name="Alfaro M."/>
            <person name="Sun H."/>
            <person name="Tritt A."/>
            <person name="Yoshinaga Y."/>
            <person name="Zwiers L.-H."/>
            <person name="Turgeon B."/>
            <person name="Goodwin S."/>
            <person name="Spatafora J."/>
            <person name="Crous P."/>
            <person name="Grigoriev I."/>
        </authorList>
    </citation>
    <scope>NUCLEOTIDE SEQUENCE</scope>
    <source>
        <strain evidence="2">CBS 125425</strain>
    </source>
</reference>
<feature type="region of interest" description="Disordered" evidence="1">
    <location>
        <begin position="92"/>
        <end position="117"/>
    </location>
</feature>
<dbReference type="AlphaFoldDB" id="A0A9P4QVW9"/>